<feature type="disulfide bond" evidence="14">
    <location>
        <begin position="264"/>
        <end position="293"/>
    </location>
</feature>
<dbReference type="InterPro" id="IPR045371">
    <property type="entry name" value="ADAMTS_CR_3"/>
</dbReference>
<feature type="disulfide bond" evidence="14">
    <location>
        <begin position="431"/>
        <end position="443"/>
    </location>
</feature>
<dbReference type="InterPro" id="IPR041645">
    <property type="entry name" value="ADAMTS_CR_2"/>
</dbReference>
<dbReference type="InterPro" id="IPR036383">
    <property type="entry name" value="TSP1_rpt_sf"/>
</dbReference>
<keyword evidence="10 14" id="KW-1015">Disulfide bond</keyword>
<dbReference type="Pfam" id="PF08685">
    <property type="entry name" value="GON"/>
    <property type="match status" value="1"/>
</dbReference>
<evidence type="ECO:0000259" key="16">
    <source>
        <dbReference type="PROSITE" id="PS50215"/>
    </source>
</evidence>
<dbReference type="Pfam" id="PF05986">
    <property type="entry name" value="ADAMTS_spacer1"/>
    <property type="match status" value="1"/>
</dbReference>
<evidence type="ECO:0000313" key="19">
    <source>
        <dbReference type="Proteomes" id="UP001159042"/>
    </source>
</evidence>
<evidence type="ECO:0000256" key="4">
    <source>
        <dbReference type="ARBA" id="ARBA00022723"/>
    </source>
</evidence>
<dbReference type="PROSITE" id="PS50092">
    <property type="entry name" value="TSP1"/>
    <property type="match status" value="6"/>
</dbReference>
<evidence type="ECO:0000256" key="8">
    <source>
        <dbReference type="ARBA" id="ARBA00022833"/>
    </source>
</evidence>
<keyword evidence="11" id="KW-0325">Glycoprotein</keyword>
<keyword evidence="8 13" id="KW-0862">Zinc</keyword>
<keyword evidence="3" id="KW-0645">Protease</keyword>
<dbReference type="PANTHER" id="PTHR13723">
    <property type="entry name" value="ADAMTS A DISINTEGRIN AND METALLOPROTEASE WITH THROMBOSPONDIN MOTIFS PROTEASE"/>
    <property type="match status" value="1"/>
</dbReference>
<dbReference type="EMBL" id="JANEYG010000011">
    <property type="protein sequence ID" value="KAJ8921175.1"/>
    <property type="molecule type" value="Genomic_DNA"/>
</dbReference>
<organism evidence="18 19">
    <name type="scientific">Exocentrus adspersus</name>
    <dbReference type="NCBI Taxonomy" id="1586481"/>
    <lineage>
        <taxon>Eukaryota</taxon>
        <taxon>Metazoa</taxon>
        <taxon>Ecdysozoa</taxon>
        <taxon>Arthropoda</taxon>
        <taxon>Hexapoda</taxon>
        <taxon>Insecta</taxon>
        <taxon>Pterygota</taxon>
        <taxon>Neoptera</taxon>
        <taxon>Endopterygota</taxon>
        <taxon>Coleoptera</taxon>
        <taxon>Polyphaga</taxon>
        <taxon>Cucujiformia</taxon>
        <taxon>Chrysomeloidea</taxon>
        <taxon>Cerambycidae</taxon>
        <taxon>Lamiinae</taxon>
        <taxon>Acanthocinini</taxon>
        <taxon>Exocentrus</taxon>
    </lineage>
</organism>
<feature type="disulfide bond" evidence="14">
    <location>
        <begin position="349"/>
        <end position="368"/>
    </location>
</feature>
<dbReference type="SUPFAM" id="SSF55486">
    <property type="entry name" value="Metalloproteases ('zincins'), catalytic domain"/>
    <property type="match status" value="1"/>
</dbReference>
<protein>
    <recommendedName>
        <fullName evidence="20">A disintegrin and metalloproteinase with thrombospondin motifs 9</fullName>
    </recommendedName>
</protein>
<dbReference type="GO" id="GO:0005576">
    <property type="term" value="C:extracellular region"/>
    <property type="evidence" value="ECO:0007669"/>
    <property type="project" value="UniProtKB-SubCell"/>
</dbReference>
<comment type="caution">
    <text evidence="18">The sequence shown here is derived from an EMBL/GenBank/DDBJ whole genome shotgun (WGS) entry which is preliminary data.</text>
</comment>
<accession>A0AAV8W3M3</accession>
<dbReference type="Pfam" id="PF00090">
    <property type="entry name" value="TSP_1"/>
    <property type="match status" value="1"/>
</dbReference>
<evidence type="ECO:0000259" key="17">
    <source>
        <dbReference type="PROSITE" id="PS51046"/>
    </source>
</evidence>
<dbReference type="Gene3D" id="2.20.100.10">
    <property type="entry name" value="Thrombospondin type-1 (TSP1) repeat"/>
    <property type="match status" value="8"/>
</dbReference>
<dbReference type="Gene3D" id="3.40.1620.60">
    <property type="match status" value="2"/>
</dbReference>
<dbReference type="PROSITE" id="PS50215">
    <property type="entry name" value="ADAM_MEPRO"/>
    <property type="match status" value="1"/>
</dbReference>
<dbReference type="Pfam" id="PF01421">
    <property type="entry name" value="Reprolysin"/>
    <property type="match status" value="1"/>
</dbReference>
<evidence type="ECO:0000256" key="12">
    <source>
        <dbReference type="PIRSR" id="PIRSR613273-1"/>
    </source>
</evidence>
<gene>
    <name evidence="18" type="ORF">NQ315_013647</name>
</gene>
<dbReference type="PANTHER" id="PTHR13723:SF278">
    <property type="entry name" value="ADAM METALLOPEPTIDASE WITH THROMBOSPONDIN TYPE 1 MOTIF A, ISOFORM B"/>
    <property type="match status" value="1"/>
</dbReference>
<dbReference type="InterPro" id="IPR013273">
    <property type="entry name" value="ADAMTS/ADAMTS-like"/>
</dbReference>
<feature type="domain" description="Peptidase M12B" evidence="16">
    <location>
        <begin position="109"/>
        <end position="314"/>
    </location>
</feature>
<keyword evidence="2" id="KW-0964">Secreted</keyword>
<dbReference type="FunFam" id="2.20.100.10:FF:000006">
    <property type="entry name" value="A disintegrin and metalloproteinase with thrombospondin motifs 1"/>
    <property type="match status" value="1"/>
</dbReference>
<evidence type="ECO:0000256" key="9">
    <source>
        <dbReference type="ARBA" id="ARBA00023049"/>
    </source>
</evidence>
<feature type="binding site" evidence="13">
    <location>
        <position position="309"/>
    </location>
    <ligand>
        <name>Ca(2+)</name>
        <dbReference type="ChEBI" id="CHEBI:29108"/>
        <label>1</label>
    </ligand>
</feature>
<dbReference type="InterPro" id="IPR001590">
    <property type="entry name" value="Peptidase_M12B"/>
</dbReference>
<feature type="binding site" evidence="13 15">
    <location>
        <position position="252"/>
    </location>
    <ligand>
        <name>Zn(2+)</name>
        <dbReference type="ChEBI" id="CHEBI:29105"/>
        <note>catalytic</note>
    </ligand>
</feature>
<dbReference type="Gene3D" id="2.60.120.830">
    <property type="match status" value="1"/>
</dbReference>
<feature type="binding site" evidence="13 15">
    <location>
        <position position="258"/>
    </location>
    <ligand>
        <name>Zn(2+)</name>
        <dbReference type="ChEBI" id="CHEBI:29105"/>
        <note>catalytic</note>
    </ligand>
</feature>
<feature type="disulfide bond" evidence="14">
    <location>
        <begin position="420"/>
        <end position="458"/>
    </location>
</feature>
<evidence type="ECO:0000256" key="7">
    <source>
        <dbReference type="ARBA" id="ARBA00022801"/>
    </source>
</evidence>
<feature type="disulfide bond" evidence="14">
    <location>
        <begin position="355"/>
        <end position="387"/>
    </location>
</feature>
<feature type="disulfide bond" evidence="14">
    <location>
        <begin position="381"/>
        <end position="392"/>
    </location>
</feature>
<dbReference type="PROSITE" id="PS51046">
    <property type="entry name" value="GON"/>
    <property type="match status" value="1"/>
</dbReference>
<comment type="cofactor">
    <cofactor evidence="13">
        <name>Zn(2+)</name>
        <dbReference type="ChEBI" id="CHEBI:29105"/>
    </cofactor>
    <text evidence="13">Binds 1 zinc ion per subunit.</text>
</comment>
<evidence type="ECO:0000313" key="18">
    <source>
        <dbReference type="EMBL" id="KAJ8921175.1"/>
    </source>
</evidence>
<dbReference type="InterPro" id="IPR024079">
    <property type="entry name" value="MetalloPept_cat_dom_sf"/>
</dbReference>
<feature type="domain" description="GON" evidence="17">
    <location>
        <begin position="1318"/>
        <end position="1517"/>
    </location>
</feature>
<keyword evidence="4 13" id="KW-0479">Metal-binding</keyword>
<evidence type="ECO:0000256" key="15">
    <source>
        <dbReference type="PROSITE-ProRule" id="PRU00276"/>
    </source>
</evidence>
<feature type="disulfide bond" evidence="14">
    <location>
        <begin position="207"/>
        <end position="215"/>
    </location>
</feature>
<dbReference type="SMART" id="SM00209">
    <property type="entry name" value="TSP1"/>
    <property type="match status" value="10"/>
</dbReference>
<evidence type="ECO:0000256" key="11">
    <source>
        <dbReference type="ARBA" id="ARBA00023180"/>
    </source>
</evidence>
<evidence type="ECO:0000256" key="1">
    <source>
        <dbReference type="ARBA" id="ARBA00004613"/>
    </source>
</evidence>
<keyword evidence="9" id="KW-0482">Metalloprotease</keyword>
<evidence type="ECO:0000256" key="3">
    <source>
        <dbReference type="ARBA" id="ARBA00022670"/>
    </source>
</evidence>
<feature type="disulfide bond" evidence="14">
    <location>
        <begin position="416"/>
        <end position="453"/>
    </location>
</feature>
<evidence type="ECO:0000256" key="2">
    <source>
        <dbReference type="ARBA" id="ARBA00022525"/>
    </source>
</evidence>
<comment type="subcellular location">
    <subcellularLocation>
        <location evidence="1">Secreted</location>
    </subcellularLocation>
</comment>
<feature type="active site" evidence="12 15">
    <location>
        <position position="249"/>
    </location>
</feature>
<feature type="binding site" evidence="13">
    <location>
        <position position="196"/>
    </location>
    <ligand>
        <name>Ca(2+)</name>
        <dbReference type="ChEBI" id="CHEBI:29108"/>
        <label>1</label>
    </ligand>
</feature>
<dbReference type="Gene3D" id="3.40.390.10">
    <property type="entry name" value="Collagenase (Catalytic Domain)"/>
    <property type="match status" value="1"/>
</dbReference>
<keyword evidence="5" id="KW-0732">Signal</keyword>
<dbReference type="GO" id="GO:0031012">
    <property type="term" value="C:extracellular matrix"/>
    <property type="evidence" value="ECO:0007669"/>
    <property type="project" value="TreeGrafter"/>
</dbReference>
<proteinExistence type="predicted"/>
<name>A0AAV8W3M3_9CUCU</name>
<dbReference type="InterPro" id="IPR000884">
    <property type="entry name" value="TSP1_rpt"/>
</dbReference>
<dbReference type="InterPro" id="IPR010294">
    <property type="entry name" value="ADAMTS_spacer1"/>
</dbReference>
<evidence type="ECO:0000256" key="6">
    <source>
        <dbReference type="ARBA" id="ARBA00022737"/>
    </source>
</evidence>
<feature type="binding site" evidence="13 15">
    <location>
        <position position="248"/>
    </location>
    <ligand>
        <name>Zn(2+)</name>
        <dbReference type="ChEBI" id="CHEBI:29105"/>
        <note>catalytic</note>
    </ligand>
</feature>
<evidence type="ECO:0000256" key="5">
    <source>
        <dbReference type="ARBA" id="ARBA00022729"/>
    </source>
</evidence>
<dbReference type="GO" id="GO:0004222">
    <property type="term" value="F:metalloendopeptidase activity"/>
    <property type="evidence" value="ECO:0007669"/>
    <property type="project" value="InterPro"/>
</dbReference>
<dbReference type="CDD" id="cd04273">
    <property type="entry name" value="ZnMc_ADAMTS_like"/>
    <property type="match status" value="1"/>
</dbReference>
<evidence type="ECO:0000256" key="10">
    <source>
        <dbReference type="ARBA" id="ARBA00023157"/>
    </source>
</evidence>
<evidence type="ECO:0008006" key="20">
    <source>
        <dbReference type="Google" id="ProtNLM"/>
    </source>
</evidence>
<sequence>MSQRGYFWVNFFSSGIWRLEKEILLNAVSAFLSSFTENRTIIEDDYEIVEQRRDHIRRKREIVVDEEAETAYIDKCAVDTEKEYPFSDTLSRTPREIEWSSYAKTSKEYFVKVLVVADRTMVKYHVRDEDLEHYILTLMSHVSLLFKDASIGNAISVAVVNLAILKNNDFYNSNSQDMLRKFCEWQQRNIWQKSHDVALLLTRNTICKNTTAKVCTTLGVAEVGSICRPSSCAIVRDKGLSTSYTIAHELGHVLSMPHDEERKCDQYNKGFEQNNIMNKMLKNDTKPFMWSPCSRHIVTEFLDSKRAKCLNNPPTKDWITSSYTKILPGENFEVDRQCELHFGAGSKICSYLPPCQHLWCTENNNEGCRTQYSPWAEGTKCGDRSWCFHRQCIPQNRQQFTPIDGGWGPWQDWGPCSRSCGGGIQLSQRYCDSPEPINGGNYCIGENVRYASCNTMDCDPSTEDFRAIQCAEFNGITKNLPNLTNRVEWVPKYGLKQPEDMCKLYCRPKDSNAYYVFKEKVIDGTKCGLTSFDICVNGECRPGGCDNRLESSMGLDECGVCGGDNSGCQEITGTYNKLADTSGYNKVATIPKGSSNINITQNAYPHSIDENYLVLIDGETDKPILNGNYLAVTHESDVVFGSVIIKYSGTNATMESITTPKNHKLTRDLILAVLSVGKLTPPNIVFRYVIDKDQAPRYGWRLYQKQWSKCTSICEGKQYRKPVCVDLSSGNEVPISYCDVMDDSVIQKQECNTHCELTWNIASKSVCSSPCGKGYRRVYYNCMKVYKKKPNYSEIVNDKHCSVLAEPPRLESCISVCNSTRWDYSPWSECTKTCGGGIQRRTAKCVDDQYTPIDDSYCSNSQMITEQICNVERCPSWILADTSPCSAPCGGGYRNLTYYCVLDGRIYEKSCDINTRPPTREVCNEQACGRWAALDSYHKCSVTCGKGIERRQFACKKFNSEEVLHEDYCRDLPIPSESRECFTGNCDNLSSYERRYNYNNDFDNSLSPENDDRYNTFMWSPGKWSACSQTCDGGVSTQTFHCINDLGNEDQSKCIPDLKPNNVIQCNNKPCPKWKTSDWSPSCDSNCEKYRQVICMDYTNTVLQDYQCDLTKRPINSTKCKLSDCSHVNTITSTYFDSKEKGDKRYRWKVGNWKQCSNTCGKGTRRRHIECEDSLNDITVVDSLCKHLKKPKTTKPCERYACKYAWIESYWSTCSASCGYGTKTRNVTCHRVHHGGIIDPNPLPDIYTNKIHHKNYCSIYNKPATETKCIVSYCGDEYIWQAEPWKQCSQNCGRKGRQMRVINCISIKTKQKVSRHLCRRNLKPPRKRKCNQRCLYKSCKEESRCRFTATKWIHRNQKNISLYIQMLGIMLKYMTRGKLINIRSCPYNGQRKDNCPCDRVSGDRSGFTNFWKVRLNITSMKIIGDDFTFSKQIKGTQITYGTAGDCYSSVRGCAQGRFSIDLTHTSFKLAKNVRWEELGSFASSEIQRRETVVYGKCGGYCGNCIPDPDIGLAVEIT</sequence>
<dbReference type="Pfam" id="PF19236">
    <property type="entry name" value="ADAMTS_CR_3"/>
    <property type="match status" value="1"/>
</dbReference>
<dbReference type="FunFam" id="2.20.100.10:FF:000005">
    <property type="entry name" value="ADAM metallopeptidase with thrombospondin type 1 motif 9"/>
    <property type="match status" value="2"/>
</dbReference>
<reference evidence="18 19" key="1">
    <citation type="journal article" date="2023" name="Insect Mol. Biol.">
        <title>Genome sequencing provides insights into the evolution of gene families encoding plant cell wall-degrading enzymes in longhorned beetles.</title>
        <authorList>
            <person name="Shin N.R."/>
            <person name="Okamura Y."/>
            <person name="Kirsch R."/>
            <person name="Pauchet Y."/>
        </authorList>
    </citation>
    <scope>NUCLEOTIDE SEQUENCE [LARGE SCALE GENOMIC DNA]</scope>
    <source>
        <strain evidence="18">EAD_L_NR</strain>
    </source>
</reference>
<dbReference type="GO" id="GO:0030198">
    <property type="term" value="P:extracellular matrix organization"/>
    <property type="evidence" value="ECO:0007669"/>
    <property type="project" value="InterPro"/>
</dbReference>
<evidence type="ECO:0000256" key="14">
    <source>
        <dbReference type="PIRSR" id="PIRSR613273-3"/>
    </source>
</evidence>
<dbReference type="PRINTS" id="PR01857">
    <property type="entry name" value="ADAMTSFAMILY"/>
</dbReference>
<dbReference type="Pfam" id="PF19030">
    <property type="entry name" value="TSP1_ADAMTS"/>
    <property type="match status" value="7"/>
</dbReference>
<keyword evidence="6" id="KW-0677">Repeat</keyword>
<keyword evidence="19" id="KW-1185">Reference proteome</keyword>
<dbReference type="InterPro" id="IPR050439">
    <property type="entry name" value="ADAMTS_ADAMTS-like"/>
</dbReference>
<dbReference type="GO" id="GO:0006508">
    <property type="term" value="P:proteolysis"/>
    <property type="evidence" value="ECO:0007669"/>
    <property type="project" value="UniProtKB-KW"/>
</dbReference>
<dbReference type="GO" id="GO:0008270">
    <property type="term" value="F:zinc ion binding"/>
    <property type="evidence" value="ECO:0007669"/>
    <property type="project" value="InterPro"/>
</dbReference>
<dbReference type="InterPro" id="IPR012314">
    <property type="entry name" value="Pept_M12B_GON-ADAMTSs"/>
</dbReference>
<keyword evidence="13" id="KW-0106">Calcium</keyword>
<comment type="caution">
    <text evidence="15">Lacks conserved residue(s) required for the propagation of feature annotation.</text>
</comment>
<feature type="disulfide bond" evidence="14">
    <location>
        <begin position="227"/>
        <end position="309"/>
    </location>
</feature>
<dbReference type="SUPFAM" id="SSF82895">
    <property type="entry name" value="TSP-1 type 1 repeat"/>
    <property type="match status" value="8"/>
</dbReference>
<keyword evidence="7" id="KW-0378">Hydrolase</keyword>
<feature type="disulfide bond" evidence="14">
    <location>
        <begin position="338"/>
        <end position="360"/>
    </location>
</feature>
<evidence type="ECO:0000256" key="13">
    <source>
        <dbReference type="PIRSR" id="PIRSR613273-2"/>
    </source>
</evidence>
<dbReference type="Pfam" id="PF17771">
    <property type="entry name" value="ADAMTS_CR_2"/>
    <property type="match status" value="1"/>
</dbReference>
<feature type="disulfide bond" evidence="14">
    <location>
        <begin position="183"/>
        <end position="232"/>
    </location>
</feature>
<dbReference type="Proteomes" id="UP001159042">
    <property type="component" value="Unassembled WGS sequence"/>
</dbReference>